<protein>
    <submittedName>
        <fullName evidence="4">TetR/AcrR family transcriptional regulator</fullName>
    </submittedName>
</protein>
<dbReference type="InterPro" id="IPR009057">
    <property type="entry name" value="Homeodomain-like_sf"/>
</dbReference>
<feature type="DNA-binding region" description="H-T-H motif" evidence="2">
    <location>
        <begin position="36"/>
        <end position="55"/>
    </location>
</feature>
<dbReference type="OrthoDB" id="7506349at2"/>
<dbReference type="GO" id="GO:0003677">
    <property type="term" value="F:DNA binding"/>
    <property type="evidence" value="ECO:0007669"/>
    <property type="project" value="UniProtKB-UniRule"/>
</dbReference>
<keyword evidence="1 2" id="KW-0238">DNA-binding</keyword>
<proteinExistence type="predicted"/>
<accession>A0A3M2L6I7</accession>
<sequence>MTSSTAGSAPARQDRREAICDAAVELAAAGGNRAVTHHGVDDRLGIARGSTSYYYRTRRDLLQATVTRLAARSRAALDSAPVPPSAAASAPLDAAADFISAYLDELLGPRRSDALARYALAADSAVDETVRPALAGCLFSVPAATELLAGLGAGDPAQAAQDLISLLEGLLFDRLHGNRSTLGLRAGTAAGIADLRPVVHRWLTTAVYRDA</sequence>
<name>A0A3M2L6I7_9NOCA</name>
<dbReference type="EMBL" id="RFFH01000004">
    <property type="protein sequence ID" value="RMI32954.1"/>
    <property type="molecule type" value="Genomic_DNA"/>
</dbReference>
<dbReference type="SUPFAM" id="SSF46689">
    <property type="entry name" value="Homeodomain-like"/>
    <property type="match status" value="1"/>
</dbReference>
<evidence type="ECO:0000313" key="5">
    <source>
        <dbReference type="Proteomes" id="UP000279275"/>
    </source>
</evidence>
<evidence type="ECO:0000313" key="4">
    <source>
        <dbReference type="EMBL" id="RMI32954.1"/>
    </source>
</evidence>
<evidence type="ECO:0000256" key="2">
    <source>
        <dbReference type="PROSITE-ProRule" id="PRU00335"/>
    </source>
</evidence>
<dbReference type="InterPro" id="IPR001647">
    <property type="entry name" value="HTH_TetR"/>
</dbReference>
<keyword evidence="5" id="KW-1185">Reference proteome</keyword>
<dbReference type="Pfam" id="PF17940">
    <property type="entry name" value="TetR_C_31"/>
    <property type="match status" value="1"/>
</dbReference>
<evidence type="ECO:0000256" key="1">
    <source>
        <dbReference type="ARBA" id="ARBA00023125"/>
    </source>
</evidence>
<evidence type="ECO:0000259" key="3">
    <source>
        <dbReference type="PROSITE" id="PS50977"/>
    </source>
</evidence>
<dbReference type="AlphaFoldDB" id="A0A3M2L6I7"/>
<reference evidence="4 5" key="1">
    <citation type="submission" date="2018-10" db="EMBL/GenBank/DDBJ databases">
        <title>Isolation from cow dung.</title>
        <authorList>
            <person name="Ling L."/>
        </authorList>
    </citation>
    <scope>NUCLEOTIDE SEQUENCE [LARGE SCALE GENOMIC DNA]</scope>
    <source>
        <strain evidence="4 5">NEAU-LL90</strain>
    </source>
</reference>
<dbReference type="Gene3D" id="1.10.357.10">
    <property type="entry name" value="Tetracycline Repressor, domain 2"/>
    <property type="match status" value="1"/>
</dbReference>
<dbReference type="InterPro" id="IPR041583">
    <property type="entry name" value="TetR_C_31"/>
</dbReference>
<dbReference type="PROSITE" id="PS50977">
    <property type="entry name" value="HTH_TETR_2"/>
    <property type="match status" value="1"/>
</dbReference>
<feature type="domain" description="HTH tetR-type" evidence="3">
    <location>
        <begin position="13"/>
        <end position="73"/>
    </location>
</feature>
<comment type="caution">
    <text evidence="4">The sequence shown here is derived from an EMBL/GenBank/DDBJ whole genome shotgun (WGS) entry which is preliminary data.</text>
</comment>
<dbReference type="RefSeq" id="WP_122188339.1">
    <property type="nucleotide sequence ID" value="NZ_RFFH01000004.1"/>
</dbReference>
<organism evidence="4 5">
    <name type="scientific">Nocardia stercoris</name>
    <dbReference type="NCBI Taxonomy" id="2483361"/>
    <lineage>
        <taxon>Bacteria</taxon>
        <taxon>Bacillati</taxon>
        <taxon>Actinomycetota</taxon>
        <taxon>Actinomycetes</taxon>
        <taxon>Mycobacteriales</taxon>
        <taxon>Nocardiaceae</taxon>
        <taxon>Nocardia</taxon>
    </lineage>
</organism>
<gene>
    <name evidence="4" type="ORF">EBN03_13695</name>
</gene>
<dbReference type="Proteomes" id="UP000279275">
    <property type="component" value="Unassembled WGS sequence"/>
</dbReference>